<keyword evidence="7 11" id="KW-0472">Membrane</keyword>
<comment type="caution">
    <text evidence="14">The sequence shown here is derived from an EMBL/GenBank/DDBJ whole genome shotgun (WGS) entry which is preliminary data.</text>
</comment>
<evidence type="ECO:0000256" key="5">
    <source>
        <dbReference type="ARBA" id="ARBA00022989"/>
    </source>
</evidence>
<evidence type="ECO:0000256" key="3">
    <source>
        <dbReference type="ARBA" id="ARBA00022475"/>
    </source>
</evidence>
<evidence type="ECO:0000259" key="13">
    <source>
        <dbReference type="Pfam" id="PF22618"/>
    </source>
</evidence>
<dbReference type="InterPro" id="IPR041916">
    <property type="entry name" value="Anti_sigma_zinc_sf"/>
</dbReference>
<name>A0A927R0R5_9ACTN</name>
<evidence type="ECO:0000259" key="12">
    <source>
        <dbReference type="Pfam" id="PF10099"/>
    </source>
</evidence>
<dbReference type="PANTHER" id="PTHR37461:SF1">
    <property type="entry name" value="ANTI-SIGMA-K FACTOR RSKA"/>
    <property type="match status" value="1"/>
</dbReference>
<dbReference type="RefSeq" id="WP_192770870.1">
    <property type="nucleotide sequence ID" value="NZ_JADBEB010000001.1"/>
</dbReference>
<reference evidence="14" key="1">
    <citation type="submission" date="2020-10" db="EMBL/GenBank/DDBJ databases">
        <title>Sequencing the genomes of 1000 actinobacteria strains.</title>
        <authorList>
            <person name="Klenk H.-P."/>
        </authorList>
    </citation>
    <scope>NUCLEOTIDE SEQUENCE</scope>
    <source>
        <strain evidence="14">DSM 46832</strain>
    </source>
</reference>
<keyword evidence="15" id="KW-1185">Reference proteome</keyword>
<evidence type="ECO:0000256" key="6">
    <source>
        <dbReference type="ARBA" id="ARBA00023015"/>
    </source>
</evidence>
<feature type="transmembrane region" description="Helical" evidence="11">
    <location>
        <begin position="94"/>
        <end position="116"/>
    </location>
</feature>
<evidence type="ECO:0000256" key="1">
    <source>
        <dbReference type="ARBA" id="ARBA00004167"/>
    </source>
</evidence>
<proteinExistence type="predicted"/>
<sequence>MTDIHTLVGAYVLDAVDDIERAAFSRHLADCPSCASEVGELRETAARLADGAWSVPPPGLRTEVLAEVSRTRQVRPGGRPARDGRPAGSRWRTLSAVAVAAAVLAAGAGAVTWTVAQQRVRDERASTAAARAETERIRTVLAQPDLAVRGAELSGGGRLTVFSSPGRDAGLALLADAPPIPADRAYQLWLMDGATARPANVLAAGATGDTALLSGVRGRSAVAVTVEPAGGSAQPSTTPLVIVPFT</sequence>
<keyword evidence="6" id="KW-0805">Transcription regulation</keyword>
<dbReference type="InterPro" id="IPR051474">
    <property type="entry name" value="Anti-sigma-K/W_factor"/>
</dbReference>
<keyword evidence="8" id="KW-0804">Transcription</keyword>
<evidence type="ECO:0000256" key="2">
    <source>
        <dbReference type="ARBA" id="ARBA00004236"/>
    </source>
</evidence>
<keyword evidence="4 11" id="KW-0812">Transmembrane</keyword>
<dbReference type="Pfam" id="PF10099">
    <property type="entry name" value="RskA_C"/>
    <property type="match status" value="1"/>
</dbReference>
<dbReference type="AlphaFoldDB" id="A0A927R0R5"/>
<dbReference type="Gene3D" id="1.10.10.1320">
    <property type="entry name" value="Anti-sigma factor, zinc-finger domain"/>
    <property type="match status" value="1"/>
</dbReference>
<dbReference type="InterPro" id="IPR053877">
    <property type="entry name" value="RskA_N"/>
</dbReference>
<evidence type="ECO:0000256" key="8">
    <source>
        <dbReference type="ARBA" id="ARBA00023163"/>
    </source>
</evidence>
<accession>A0A927R0R5</accession>
<feature type="domain" description="Anti-sigma-K factor RskA N-terminal" evidence="13">
    <location>
        <begin position="6"/>
        <end position="46"/>
    </location>
</feature>
<evidence type="ECO:0000256" key="7">
    <source>
        <dbReference type="ARBA" id="ARBA00023136"/>
    </source>
</evidence>
<keyword evidence="3" id="KW-1003">Cell membrane</keyword>
<dbReference type="GO" id="GO:0005886">
    <property type="term" value="C:plasma membrane"/>
    <property type="evidence" value="ECO:0007669"/>
    <property type="project" value="UniProtKB-SubCell"/>
</dbReference>
<evidence type="ECO:0000313" key="14">
    <source>
        <dbReference type="EMBL" id="MBE1491880.1"/>
    </source>
</evidence>
<evidence type="ECO:0000256" key="4">
    <source>
        <dbReference type="ARBA" id="ARBA00022692"/>
    </source>
</evidence>
<dbReference type="GO" id="GO:0016989">
    <property type="term" value="F:sigma factor antagonist activity"/>
    <property type="evidence" value="ECO:0007669"/>
    <property type="project" value="TreeGrafter"/>
</dbReference>
<dbReference type="Proteomes" id="UP000649753">
    <property type="component" value="Unassembled WGS sequence"/>
</dbReference>
<dbReference type="GO" id="GO:0006417">
    <property type="term" value="P:regulation of translation"/>
    <property type="evidence" value="ECO:0007669"/>
    <property type="project" value="TreeGrafter"/>
</dbReference>
<evidence type="ECO:0000256" key="11">
    <source>
        <dbReference type="SAM" id="Phobius"/>
    </source>
</evidence>
<organism evidence="14 15">
    <name type="scientific">Plantactinospora soyae</name>
    <dbReference type="NCBI Taxonomy" id="1544732"/>
    <lineage>
        <taxon>Bacteria</taxon>
        <taxon>Bacillati</taxon>
        <taxon>Actinomycetota</taxon>
        <taxon>Actinomycetes</taxon>
        <taxon>Micromonosporales</taxon>
        <taxon>Micromonosporaceae</taxon>
        <taxon>Plantactinospora</taxon>
    </lineage>
</organism>
<feature type="domain" description="Anti-sigma K factor RskA C-terminal" evidence="12">
    <location>
        <begin position="97"/>
        <end position="239"/>
    </location>
</feature>
<keyword evidence="5 11" id="KW-1133">Transmembrane helix</keyword>
<evidence type="ECO:0000313" key="15">
    <source>
        <dbReference type="Proteomes" id="UP000649753"/>
    </source>
</evidence>
<dbReference type="EMBL" id="JADBEB010000001">
    <property type="protein sequence ID" value="MBE1491880.1"/>
    <property type="molecule type" value="Genomic_DNA"/>
</dbReference>
<evidence type="ECO:0000256" key="9">
    <source>
        <dbReference type="ARBA" id="ARBA00029829"/>
    </source>
</evidence>
<protein>
    <recommendedName>
        <fullName evidence="10">Regulator of SigK</fullName>
    </recommendedName>
    <alternativeName>
        <fullName evidence="9">Sigma-K anti-sigma factor RskA</fullName>
    </alternativeName>
</protein>
<dbReference type="Pfam" id="PF22618">
    <property type="entry name" value="RskA_N"/>
    <property type="match status" value="1"/>
</dbReference>
<dbReference type="InterPro" id="IPR018764">
    <property type="entry name" value="RskA_C"/>
</dbReference>
<comment type="subcellular location">
    <subcellularLocation>
        <location evidence="2">Cell membrane</location>
    </subcellularLocation>
    <subcellularLocation>
        <location evidence="1">Membrane</location>
        <topology evidence="1">Single-pass membrane protein</topology>
    </subcellularLocation>
</comment>
<dbReference type="PANTHER" id="PTHR37461">
    <property type="entry name" value="ANTI-SIGMA-K FACTOR RSKA"/>
    <property type="match status" value="1"/>
</dbReference>
<gene>
    <name evidence="14" type="ORF">H4W31_007518</name>
</gene>
<evidence type="ECO:0000256" key="10">
    <source>
        <dbReference type="ARBA" id="ARBA00030803"/>
    </source>
</evidence>